<dbReference type="Araport" id="AT5G41420"/>
<sequence>MKLKRVRYSSCREPPLRSESLCELMLFLIDLSMVRVRGLGDGLGGIVSHSFSSTHDRSWLRTITA</sequence>
<dbReference type="SMR" id="A0A654G7Z8"/>
<organism evidence="3 4">
    <name type="scientific">Arabidopsis thaliana</name>
    <name type="common">Mouse-ear cress</name>
    <dbReference type="NCBI Taxonomy" id="3702"/>
    <lineage>
        <taxon>Eukaryota</taxon>
        <taxon>Viridiplantae</taxon>
        <taxon>Streptophyta</taxon>
        <taxon>Embryophyta</taxon>
        <taxon>Tracheophyta</taxon>
        <taxon>Spermatophyta</taxon>
        <taxon>Magnoliopsida</taxon>
        <taxon>eudicotyledons</taxon>
        <taxon>Gunneridae</taxon>
        <taxon>Pentapetalae</taxon>
        <taxon>rosids</taxon>
        <taxon>malvids</taxon>
        <taxon>Brassicales</taxon>
        <taxon>Brassicaceae</taxon>
        <taxon>Camelineae</taxon>
        <taxon>Arabidopsis</taxon>
    </lineage>
</organism>
<evidence type="ECO:0000313" key="1">
    <source>
        <dbReference type="Araport" id="AT5G41420"/>
    </source>
</evidence>
<protein>
    <submittedName>
        <fullName evidence="3">Uncharacterized protein</fullName>
    </submittedName>
</protein>
<proteinExistence type="predicted"/>
<evidence type="ECO:0000313" key="4">
    <source>
        <dbReference type="Proteomes" id="UP000426265"/>
    </source>
</evidence>
<dbReference type="RefSeq" id="NP_001119351.1">
    <property type="nucleotide sequence ID" value="NM_001125879.2"/>
</dbReference>
<reference evidence="3 4" key="1">
    <citation type="submission" date="2019-11" db="EMBL/GenBank/DDBJ databases">
        <authorList>
            <person name="Jiao W.-B."/>
            <person name="Schneeberger K."/>
        </authorList>
    </citation>
    <scope>NUCLEOTIDE SEQUENCE [LARGE SCALE GENOMIC DNA]</scope>
    <source>
        <strain evidence="4">cv. An-1</strain>
        <strain evidence="5">cv. C24</strain>
    </source>
</reference>
<name>A0A654G7Z8_ARATH</name>
<accession>A0A654G7Z8</accession>
<dbReference type="Proteomes" id="UP000426265">
    <property type="component" value="Unassembled WGS sequence"/>
</dbReference>
<gene>
    <name evidence="1" type="ordered locus">At5g41420</name>
    <name evidence="3" type="ORF">AN1_LOCUS24321</name>
    <name evidence="2" type="ORF">C24_LOCUS24147</name>
</gene>
<dbReference type="KEGG" id="ath:AT5G41420"/>
<dbReference type="Proteomes" id="UP000434276">
    <property type="component" value="Unassembled WGS sequence"/>
</dbReference>
<evidence type="ECO:0000313" key="2">
    <source>
        <dbReference type="EMBL" id="CAA0406767.1"/>
    </source>
</evidence>
<dbReference type="EMBL" id="CACSHJ010000096">
    <property type="protein sequence ID" value="CAA0406767.1"/>
    <property type="molecule type" value="Genomic_DNA"/>
</dbReference>
<dbReference type="AlphaFoldDB" id="A0A654G7Z8"/>
<evidence type="ECO:0000313" key="3">
    <source>
        <dbReference type="EMBL" id="VYS68934.1"/>
    </source>
</evidence>
<evidence type="ECO:0000313" key="5">
    <source>
        <dbReference type="Proteomes" id="UP000434276"/>
    </source>
</evidence>
<dbReference type="EMBL" id="CACRSJ010000110">
    <property type="protein sequence ID" value="VYS68934.1"/>
    <property type="molecule type" value="Genomic_DNA"/>
</dbReference>
<dbReference type="OrthoDB" id="10309292at2759"/>
<dbReference type="GeneID" id="6241481"/>